<evidence type="ECO:0000256" key="1">
    <source>
        <dbReference type="SAM" id="Phobius"/>
    </source>
</evidence>
<feature type="domain" description="DUF6533" evidence="2">
    <location>
        <begin position="27"/>
        <end position="68"/>
    </location>
</feature>
<organism evidence="3 4">
    <name type="scientific">Cerrena zonata</name>
    <dbReference type="NCBI Taxonomy" id="2478898"/>
    <lineage>
        <taxon>Eukaryota</taxon>
        <taxon>Fungi</taxon>
        <taxon>Dikarya</taxon>
        <taxon>Basidiomycota</taxon>
        <taxon>Agaricomycotina</taxon>
        <taxon>Agaricomycetes</taxon>
        <taxon>Polyporales</taxon>
        <taxon>Cerrenaceae</taxon>
        <taxon>Cerrena</taxon>
    </lineage>
</organism>
<comment type="caution">
    <text evidence="3">The sequence shown here is derived from an EMBL/GenBank/DDBJ whole genome shotgun (WGS) entry which is preliminary data.</text>
</comment>
<sequence length="87" mass="9943">MSDELGLTPDEVIFLVSQNQISVSIFTVALTLVIYDTILSFPNEVRCIWQRRFGTGTVLYLFIRYGTVFYMLLWLLQGFPISTTVIG</sequence>
<name>A0AAW0FQ67_9APHY</name>
<evidence type="ECO:0000313" key="4">
    <source>
        <dbReference type="Proteomes" id="UP001385951"/>
    </source>
</evidence>
<dbReference type="Pfam" id="PF20151">
    <property type="entry name" value="DUF6533"/>
    <property type="match status" value="1"/>
</dbReference>
<keyword evidence="1" id="KW-0472">Membrane</keyword>
<reference evidence="3 4" key="1">
    <citation type="submission" date="2022-09" db="EMBL/GenBank/DDBJ databases">
        <authorList>
            <person name="Palmer J.M."/>
        </authorList>
    </citation>
    <scope>NUCLEOTIDE SEQUENCE [LARGE SCALE GENOMIC DNA]</scope>
    <source>
        <strain evidence="3 4">DSM 7382</strain>
    </source>
</reference>
<proteinExistence type="predicted"/>
<keyword evidence="4" id="KW-1185">Reference proteome</keyword>
<accession>A0AAW0FQ67</accession>
<protein>
    <recommendedName>
        <fullName evidence="2">DUF6533 domain-containing protein</fullName>
    </recommendedName>
</protein>
<evidence type="ECO:0000259" key="2">
    <source>
        <dbReference type="Pfam" id="PF20151"/>
    </source>
</evidence>
<dbReference type="InterPro" id="IPR045340">
    <property type="entry name" value="DUF6533"/>
</dbReference>
<keyword evidence="1" id="KW-0812">Transmembrane</keyword>
<keyword evidence="1" id="KW-1133">Transmembrane helix</keyword>
<dbReference type="AlphaFoldDB" id="A0AAW0FQ67"/>
<feature type="transmembrane region" description="Helical" evidence="1">
    <location>
        <begin position="20"/>
        <end position="41"/>
    </location>
</feature>
<feature type="transmembrane region" description="Helical" evidence="1">
    <location>
        <begin position="53"/>
        <end position="76"/>
    </location>
</feature>
<evidence type="ECO:0000313" key="3">
    <source>
        <dbReference type="EMBL" id="KAK7683430.1"/>
    </source>
</evidence>
<dbReference type="EMBL" id="JASBNA010000030">
    <property type="protein sequence ID" value="KAK7683430.1"/>
    <property type="molecule type" value="Genomic_DNA"/>
</dbReference>
<dbReference type="Proteomes" id="UP001385951">
    <property type="component" value="Unassembled WGS sequence"/>
</dbReference>
<gene>
    <name evidence="3" type="ORF">QCA50_013261</name>
</gene>